<dbReference type="Proteomes" id="UP000245207">
    <property type="component" value="Unassembled WGS sequence"/>
</dbReference>
<dbReference type="InterPro" id="IPR000949">
    <property type="entry name" value="ELM2_dom"/>
</dbReference>
<dbReference type="SMART" id="SM01189">
    <property type="entry name" value="ELM2"/>
    <property type="match status" value="1"/>
</dbReference>
<keyword evidence="5" id="KW-1185">Reference proteome</keyword>
<sequence>MKKPTQVENTEWFSFVLNEHQKAAIPVGPRFQADVPEWNGPPQREYPHKTISKSFSSKWLGTVIWSNKDTSVETNRDAIGKGRPQHCDCYSPGSLLCVKRHVTVKISDLQKDLGSAFQIWKFDEMGEVVAKSWKHSEQQKFARVVKTNPISEGNNFIKLALGCFPSKSHNTIVSYYFNVYLPRQISIKTRSGCASVDTDNEEEKTTPCSKGSQKRAHVDRVGPPSKIVRVGVLRRTEMTLH</sequence>
<accession>A0A2U1M7A2</accession>
<protein>
    <recommendedName>
        <fullName evidence="3">ELM2 domain-containing protein</fullName>
    </recommendedName>
</protein>
<evidence type="ECO:0000256" key="1">
    <source>
        <dbReference type="ARBA" id="ARBA00023242"/>
    </source>
</evidence>
<dbReference type="STRING" id="35608.A0A2U1M7A2"/>
<organism evidence="4 5">
    <name type="scientific">Artemisia annua</name>
    <name type="common">Sweet wormwood</name>
    <dbReference type="NCBI Taxonomy" id="35608"/>
    <lineage>
        <taxon>Eukaryota</taxon>
        <taxon>Viridiplantae</taxon>
        <taxon>Streptophyta</taxon>
        <taxon>Embryophyta</taxon>
        <taxon>Tracheophyta</taxon>
        <taxon>Spermatophyta</taxon>
        <taxon>Magnoliopsida</taxon>
        <taxon>eudicotyledons</taxon>
        <taxon>Gunneridae</taxon>
        <taxon>Pentapetalae</taxon>
        <taxon>asterids</taxon>
        <taxon>campanulids</taxon>
        <taxon>Asterales</taxon>
        <taxon>Asteraceae</taxon>
        <taxon>Asteroideae</taxon>
        <taxon>Anthemideae</taxon>
        <taxon>Artemisiinae</taxon>
        <taxon>Artemisia</taxon>
    </lineage>
</organism>
<evidence type="ECO:0000313" key="4">
    <source>
        <dbReference type="EMBL" id="PWA57153.1"/>
    </source>
</evidence>
<dbReference type="AlphaFoldDB" id="A0A2U1M7A2"/>
<dbReference type="Pfam" id="PF01448">
    <property type="entry name" value="ELM2"/>
    <property type="match status" value="1"/>
</dbReference>
<dbReference type="EMBL" id="PKPP01006248">
    <property type="protein sequence ID" value="PWA57153.1"/>
    <property type="molecule type" value="Genomic_DNA"/>
</dbReference>
<name>A0A2U1M7A2_ARTAN</name>
<evidence type="ECO:0000256" key="2">
    <source>
        <dbReference type="SAM" id="MobiDB-lite"/>
    </source>
</evidence>
<dbReference type="PANTHER" id="PTHR46872">
    <property type="entry name" value="DNA BINDING PROTEIN"/>
    <property type="match status" value="1"/>
</dbReference>
<evidence type="ECO:0000259" key="3">
    <source>
        <dbReference type="SMART" id="SM01189"/>
    </source>
</evidence>
<reference evidence="4 5" key="1">
    <citation type="journal article" date="2018" name="Mol. Plant">
        <title>The genome of Artemisia annua provides insight into the evolution of Asteraceae family and artemisinin biosynthesis.</title>
        <authorList>
            <person name="Shen Q."/>
            <person name="Zhang L."/>
            <person name="Liao Z."/>
            <person name="Wang S."/>
            <person name="Yan T."/>
            <person name="Shi P."/>
            <person name="Liu M."/>
            <person name="Fu X."/>
            <person name="Pan Q."/>
            <person name="Wang Y."/>
            <person name="Lv Z."/>
            <person name="Lu X."/>
            <person name="Zhang F."/>
            <person name="Jiang W."/>
            <person name="Ma Y."/>
            <person name="Chen M."/>
            <person name="Hao X."/>
            <person name="Li L."/>
            <person name="Tang Y."/>
            <person name="Lv G."/>
            <person name="Zhou Y."/>
            <person name="Sun X."/>
            <person name="Brodelius P.E."/>
            <person name="Rose J.K.C."/>
            <person name="Tang K."/>
        </authorList>
    </citation>
    <scope>NUCLEOTIDE SEQUENCE [LARGE SCALE GENOMIC DNA]</scope>
    <source>
        <strain evidence="5">cv. Huhao1</strain>
        <tissue evidence="4">Leaf</tissue>
    </source>
</reference>
<dbReference type="PANTHER" id="PTHR46872:SF10">
    <property type="entry name" value="MYB-LIKE DOMAIN-CONTAINING PROTEIN"/>
    <property type="match status" value="1"/>
</dbReference>
<keyword evidence="1" id="KW-0539">Nucleus</keyword>
<feature type="domain" description="ELM2" evidence="3">
    <location>
        <begin position="25"/>
        <end position="84"/>
    </location>
</feature>
<proteinExistence type="predicted"/>
<comment type="caution">
    <text evidence="4">The sequence shown here is derived from an EMBL/GenBank/DDBJ whole genome shotgun (WGS) entry which is preliminary data.</text>
</comment>
<dbReference type="OrthoDB" id="1938526at2759"/>
<gene>
    <name evidence="4" type="ORF">CTI12_AA413060</name>
</gene>
<feature type="region of interest" description="Disordered" evidence="2">
    <location>
        <begin position="193"/>
        <end position="219"/>
    </location>
</feature>
<evidence type="ECO:0000313" key="5">
    <source>
        <dbReference type="Proteomes" id="UP000245207"/>
    </source>
</evidence>